<evidence type="ECO:0000313" key="6">
    <source>
        <dbReference type="Ensembl" id="ENSCCRP00015034474.1"/>
    </source>
</evidence>
<dbReference type="InterPro" id="IPR012677">
    <property type="entry name" value="Nucleotide-bd_a/b_plait_sf"/>
</dbReference>
<keyword evidence="1" id="KW-0677">Repeat</keyword>
<evidence type="ECO:0000256" key="2">
    <source>
        <dbReference type="ARBA" id="ARBA00022884"/>
    </source>
</evidence>
<dbReference type="GO" id="GO:0003730">
    <property type="term" value="F:mRNA 3'-UTR binding"/>
    <property type="evidence" value="ECO:0007669"/>
    <property type="project" value="TreeGrafter"/>
</dbReference>
<dbReference type="CDD" id="cd12761">
    <property type="entry name" value="RRM1_hnRNPA1"/>
    <property type="match status" value="1"/>
</dbReference>
<dbReference type="InterPro" id="IPR035979">
    <property type="entry name" value="RBD_domain_sf"/>
</dbReference>
<dbReference type="GO" id="GO:0071013">
    <property type="term" value="C:catalytic step 2 spliceosome"/>
    <property type="evidence" value="ECO:0007669"/>
    <property type="project" value="TreeGrafter"/>
</dbReference>
<evidence type="ECO:0000313" key="7">
    <source>
        <dbReference type="Proteomes" id="UP000694700"/>
    </source>
</evidence>
<dbReference type="PROSITE" id="PS50102">
    <property type="entry name" value="RRM"/>
    <property type="match status" value="2"/>
</dbReference>
<dbReference type="Pfam" id="PF00076">
    <property type="entry name" value="RRM_1"/>
    <property type="match status" value="2"/>
</dbReference>
<feature type="region of interest" description="Disordered" evidence="4">
    <location>
        <begin position="349"/>
        <end position="385"/>
    </location>
</feature>
<dbReference type="InterPro" id="IPR000504">
    <property type="entry name" value="RRM_dom"/>
</dbReference>
<keyword evidence="2 3" id="KW-0694">RNA-binding</keyword>
<organism evidence="6 7">
    <name type="scientific">Cyprinus carpio</name>
    <name type="common">Common carp</name>
    <dbReference type="NCBI Taxonomy" id="7962"/>
    <lineage>
        <taxon>Eukaryota</taxon>
        <taxon>Metazoa</taxon>
        <taxon>Chordata</taxon>
        <taxon>Craniata</taxon>
        <taxon>Vertebrata</taxon>
        <taxon>Euteleostomi</taxon>
        <taxon>Actinopterygii</taxon>
        <taxon>Neopterygii</taxon>
        <taxon>Teleostei</taxon>
        <taxon>Ostariophysi</taxon>
        <taxon>Cypriniformes</taxon>
        <taxon>Cyprinidae</taxon>
        <taxon>Cyprininae</taxon>
        <taxon>Cyprinus</taxon>
    </lineage>
</organism>
<dbReference type="AlphaFoldDB" id="A0A8C1YVY5"/>
<dbReference type="InterPro" id="IPR034845">
    <property type="entry name" value="hnRNPA1_RRM1"/>
</dbReference>
<dbReference type="FunFam" id="3.30.70.330:FF:001767">
    <property type="match status" value="1"/>
</dbReference>
<dbReference type="SUPFAM" id="SSF54928">
    <property type="entry name" value="RNA-binding domain, RBD"/>
    <property type="match status" value="2"/>
</dbReference>
<proteinExistence type="predicted"/>
<evidence type="ECO:0000256" key="1">
    <source>
        <dbReference type="ARBA" id="ARBA00022737"/>
    </source>
</evidence>
<dbReference type="SMART" id="SM00360">
    <property type="entry name" value="RRM"/>
    <property type="match status" value="2"/>
</dbReference>
<evidence type="ECO:0000256" key="4">
    <source>
        <dbReference type="SAM" id="MobiDB-lite"/>
    </source>
</evidence>
<feature type="domain" description="RRM" evidence="5">
    <location>
        <begin position="105"/>
        <end position="184"/>
    </location>
</feature>
<protein>
    <recommendedName>
        <fullName evidence="5">RRM domain-containing protein</fullName>
    </recommendedName>
</protein>
<dbReference type="GO" id="GO:0000398">
    <property type="term" value="P:mRNA splicing, via spliceosome"/>
    <property type="evidence" value="ECO:0007669"/>
    <property type="project" value="TreeGrafter"/>
</dbReference>
<evidence type="ECO:0000256" key="3">
    <source>
        <dbReference type="PROSITE-ProRule" id="PRU00176"/>
    </source>
</evidence>
<name>A0A8C1YVY5_CYPCA</name>
<feature type="domain" description="RRM" evidence="5">
    <location>
        <begin position="14"/>
        <end position="97"/>
    </location>
</feature>
<accession>A0A8C1YVY5</accession>
<dbReference type="Proteomes" id="UP000694700">
    <property type="component" value="Unplaced"/>
</dbReference>
<feature type="compositionally biased region" description="Gly residues" evidence="4">
    <location>
        <begin position="351"/>
        <end position="385"/>
    </location>
</feature>
<dbReference type="PANTHER" id="PTHR48026:SF2">
    <property type="entry name" value="HETEROGENEOUS NUCLEAR RIBONUCLEOPROTEIN A1-RELATED"/>
    <property type="match status" value="1"/>
</dbReference>
<dbReference type="Ensembl" id="ENSCCRT00015035678.1">
    <property type="protein sequence ID" value="ENSCCRP00015034474.1"/>
    <property type="gene ID" value="ENSCCRG00015014368.1"/>
</dbReference>
<reference evidence="6" key="1">
    <citation type="submission" date="2025-08" db="UniProtKB">
        <authorList>
            <consortium name="Ensembl"/>
        </authorList>
    </citation>
    <scope>IDENTIFICATION</scope>
</reference>
<dbReference type="Gene3D" id="3.30.70.330">
    <property type="match status" value="2"/>
</dbReference>
<sequence length="385" mass="39550">MSKEGQPREPEQLRKLFIGGLSFETTDDSLRAHFEQWGALTDCVVMKDPNTKRSRGFGFVTYSNVTEVDAAMDARPHKVDGRLVEPKRAVSREDSNKPFAHTTVKKIFVGGIKDDTEENHLRDYFKHFGKIEAVEIMVDHKTGNKRGFAFVTFDDHDSVDRIVIQKYHTVNGHNCEVRKALSKQEMQNTGMNMRGRGGGGGGGGNFNRYGNNGGYNSDFGGGGGGNRDGYFGRGGRGGGGGSGGYGGDNYNNGFGGGDGNYGGSPGNYGGNRGYGGGGGGGHGYGNQGGGYGSGGGGNSGGGGYNDNYNNGNGNFGGGNFGGGGGGGGGNYSDFGSYNNQQSNYGPMKGNFGSGGGGGRNSGPYGGGYGGGSGGGYGGSSGGRRF</sequence>
<dbReference type="PANTHER" id="PTHR48026">
    <property type="entry name" value="HOMOLOGOUS TO DROSOPHILA SQD (SQUID) PROTEIN"/>
    <property type="match status" value="1"/>
</dbReference>
<dbReference type="FunFam" id="3.30.70.330:FF:000048">
    <property type="entry name" value="Heterogeneous nuclear ribonucleoprotein a1 isoform"/>
    <property type="match status" value="1"/>
</dbReference>
<evidence type="ECO:0000259" key="5">
    <source>
        <dbReference type="PROSITE" id="PS50102"/>
    </source>
</evidence>